<feature type="compositionally biased region" description="Basic and acidic residues" evidence="2">
    <location>
        <begin position="302"/>
        <end position="311"/>
    </location>
</feature>
<keyword evidence="4" id="KW-1185">Reference proteome</keyword>
<dbReference type="GO" id="GO:0000209">
    <property type="term" value="P:protein polyubiquitination"/>
    <property type="evidence" value="ECO:0007669"/>
    <property type="project" value="TreeGrafter"/>
</dbReference>
<proteinExistence type="predicted"/>
<dbReference type="GO" id="GO:0061630">
    <property type="term" value="F:ubiquitin protein ligase activity"/>
    <property type="evidence" value="ECO:0007669"/>
    <property type="project" value="TreeGrafter"/>
</dbReference>
<dbReference type="OrthoDB" id="265776at2759"/>
<evidence type="ECO:0000313" key="4">
    <source>
        <dbReference type="Proteomes" id="UP000251314"/>
    </source>
</evidence>
<keyword evidence="1" id="KW-0175">Coiled coil</keyword>
<dbReference type="GO" id="GO:0006511">
    <property type="term" value="P:ubiquitin-dependent protein catabolic process"/>
    <property type="evidence" value="ECO:0007669"/>
    <property type="project" value="TreeGrafter"/>
</dbReference>
<accession>A0A329SXW0</accession>
<dbReference type="InterPro" id="IPR004181">
    <property type="entry name" value="Znf_MIZ"/>
</dbReference>
<dbReference type="PANTHER" id="PTHR46016:SF1">
    <property type="entry name" value="RING-TYPE DOMAIN-CONTAINING PROTEIN"/>
    <property type="match status" value="1"/>
</dbReference>
<feature type="region of interest" description="Disordered" evidence="2">
    <location>
        <begin position="402"/>
        <end position="432"/>
    </location>
</feature>
<feature type="region of interest" description="Disordered" evidence="2">
    <location>
        <begin position="295"/>
        <end position="325"/>
    </location>
</feature>
<dbReference type="InterPro" id="IPR013083">
    <property type="entry name" value="Znf_RING/FYVE/PHD"/>
</dbReference>
<reference evidence="3 4" key="1">
    <citation type="submission" date="2018-01" db="EMBL/GenBank/DDBJ databases">
        <title>Draft genome of the strawberry crown rot pathogen Phytophthora cactorum.</title>
        <authorList>
            <person name="Armitage A.D."/>
            <person name="Lysoe E."/>
            <person name="Nellist C.F."/>
            <person name="Harrison R.J."/>
            <person name="Brurberg M.B."/>
        </authorList>
    </citation>
    <scope>NUCLEOTIDE SEQUENCE [LARGE SCALE GENOMIC DNA]</scope>
    <source>
        <strain evidence="3 4">10300</strain>
    </source>
</reference>
<dbReference type="SUPFAM" id="SSF57850">
    <property type="entry name" value="RING/U-box"/>
    <property type="match status" value="2"/>
</dbReference>
<dbReference type="InterPro" id="IPR051438">
    <property type="entry name" value="RNF_E3_ubiq-protein_ligase"/>
</dbReference>
<feature type="coiled-coil region" evidence="1">
    <location>
        <begin position="76"/>
        <end position="114"/>
    </location>
</feature>
<dbReference type="CDD" id="cd16620">
    <property type="entry name" value="vRING-HC-C4C4_RBBP6"/>
    <property type="match status" value="1"/>
</dbReference>
<dbReference type="PANTHER" id="PTHR46016">
    <property type="entry name" value="ZINC FINGER, RING/FYVE/PHD-TYPE"/>
    <property type="match status" value="1"/>
</dbReference>
<sequence>MQTRGQQRHPSLHMAQFLDLAEETKAVLLELGAILNQRYRNRGPSHQTQRSLQRKNEAVSRLEQFIIDQRRVCEREERVEQDSADLKATTERLEKQLEDQRADFDQERERLQQQATSTLTAQADLNSSLTKVLPQLRGLLDAFDREQGQHLDLRRDTTTRTVTITGETCSNQALTRRLIELQTAFDEERAHLLEQASDAAKTQQDISHRNLTEREAALTCPISLDLFENPVLTTCCGKTFSSEALTQALRRNPHCPVCRAHRVSTHSNRDVANLVELHRSERSLLGLPENAAATSSTIAPNVDERSMETERPTVASGGGDRGSMANHAEQDRRVNFLEQQIKDLEQHLRNECETSVKRQFQLMQQVADLGKRLQLKEAATNYLQQQLNEALGAYRAQRQRADQLQLESGSKAEQNQREQALREHIQRQEQQIREQQAALSECTSRSFEQQKIHERLQRSAELLEMRREDENVVSAEERAHLDDQLAEVQQQSDVLSDTCNQEGSDAALQNDTDEGQNPMTSTNSDESADQVLSVRLNELLCNFEQERAQLLEQASNAAATQQNTILVNRSHREAALTCSISRDLFVDPVVTECCDKTFSSQALMQSLERSPICPICRGTEVRIHPNRDMSILVQLHRSEYTILGNLSPNEPARSTDDATITTEQSDIYLLDVVAEVDEVIIVTI</sequence>
<name>A0A329SXW0_9STRA</name>
<dbReference type="AlphaFoldDB" id="A0A329SXW0"/>
<evidence type="ECO:0000256" key="2">
    <source>
        <dbReference type="SAM" id="MobiDB-lite"/>
    </source>
</evidence>
<gene>
    <name evidence="3" type="ORF">PC110_g2053</name>
</gene>
<protein>
    <submittedName>
        <fullName evidence="3">Uncharacterized protein</fullName>
    </submittedName>
</protein>
<feature type="coiled-coil region" evidence="1">
    <location>
        <begin position="327"/>
        <end position="354"/>
    </location>
</feature>
<comment type="caution">
    <text evidence="3">The sequence shown here is derived from an EMBL/GenBank/DDBJ whole genome shotgun (WGS) entry which is preliminary data.</text>
</comment>
<feature type="compositionally biased region" description="Basic and acidic residues" evidence="2">
    <location>
        <begin position="414"/>
        <end position="432"/>
    </location>
</feature>
<feature type="region of interest" description="Disordered" evidence="2">
    <location>
        <begin position="501"/>
        <end position="528"/>
    </location>
</feature>
<evidence type="ECO:0000313" key="3">
    <source>
        <dbReference type="EMBL" id="RAW41727.1"/>
    </source>
</evidence>
<dbReference type="GO" id="GO:0008270">
    <property type="term" value="F:zinc ion binding"/>
    <property type="evidence" value="ECO:0007669"/>
    <property type="project" value="InterPro"/>
</dbReference>
<dbReference type="Pfam" id="PF11789">
    <property type="entry name" value="zf-Nse"/>
    <property type="match status" value="1"/>
</dbReference>
<organism evidence="3 4">
    <name type="scientific">Phytophthora cactorum</name>
    <dbReference type="NCBI Taxonomy" id="29920"/>
    <lineage>
        <taxon>Eukaryota</taxon>
        <taxon>Sar</taxon>
        <taxon>Stramenopiles</taxon>
        <taxon>Oomycota</taxon>
        <taxon>Peronosporomycetes</taxon>
        <taxon>Peronosporales</taxon>
        <taxon>Peronosporaceae</taxon>
        <taxon>Phytophthora</taxon>
    </lineage>
</organism>
<dbReference type="EMBL" id="MJFZ01000025">
    <property type="protein sequence ID" value="RAW41727.1"/>
    <property type="molecule type" value="Genomic_DNA"/>
</dbReference>
<feature type="compositionally biased region" description="Polar residues" evidence="2">
    <location>
        <begin position="501"/>
        <end position="525"/>
    </location>
</feature>
<dbReference type="VEuPathDB" id="FungiDB:PC110_g2053"/>
<dbReference type="STRING" id="29920.A0A329SXW0"/>
<dbReference type="Proteomes" id="UP000251314">
    <property type="component" value="Unassembled WGS sequence"/>
</dbReference>
<dbReference type="Gene3D" id="3.30.40.10">
    <property type="entry name" value="Zinc/RING finger domain, C3HC4 (zinc finger)"/>
    <property type="match status" value="2"/>
</dbReference>
<evidence type="ECO:0000256" key="1">
    <source>
        <dbReference type="SAM" id="Coils"/>
    </source>
</evidence>